<gene>
    <name evidence="3" type="ORF">K8V82_07950</name>
</gene>
<dbReference type="Gene3D" id="3.10.290.10">
    <property type="entry name" value="RNA-binding S4 domain"/>
    <property type="match status" value="1"/>
</dbReference>
<dbReference type="PROSITE" id="PS50889">
    <property type="entry name" value="S4"/>
    <property type="match status" value="1"/>
</dbReference>
<reference evidence="3" key="1">
    <citation type="journal article" date="2021" name="PeerJ">
        <title>Extensive microbial diversity within the chicken gut microbiome revealed by metagenomics and culture.</title>
        <authorList>
            <person name="Gilroy R."/>
            <person name="Ravi A."/>
            <person name="Getino M."/>
            <person name="Pursley I."/>
            <person name="Horton D.L."/>
            <person name="Alikhan N.F."/>
            <person name="Baker D."/>
            <person name="Gharbi K."/>
            <person name="Hall N."/>
            <person name="Watson M."/>
            <person name="Adriaenssens E.M."/>
            <person name="Foster-Nyarko E."/>
            <person name="Jarju S."/>
            <person name="Secka A."/>
            <person name="Antonio M."/>
            <person name="Oren A."/>
            <person name="Chaudhuri R.R."/>
            <person name="La Ragione R."/>
            <person name="Hildebrand F."/>
            <person name="Pallen M.J."/>
        </authorList>
    </citation>
    <scope>NUCLEOTIDE SEQUENCE</scope>
    <source>
        <strain evidence="3">ChiSjej5B23-16112</strain>
    </source>
</reference>
<evidence type="ECO:0000313" key="4">
    <source>
        <dbReference type="Proteomes" id="UP000769156"/>
    </source>
</evidence>
<protein>
    <submittedName>
        <fullName evidence="3">YlmH/Sll1252 family protein</fullName>
    </submittedName>
</protein>
<dbReference type="CDD" id="cd00165">
    <property type="entry name" value="S4"/>
    <property type="match status" value="1"/>
</dbReference>
<proteinExistence type="predicted"/>
<dbReference type="InterPro" id="IPR040591">
    <property type="entry name" value="RqcP2_RBD"/>
</dbReference>
<name>A0A921I1F3_9FIRM</name>
<dbReference type="SUPFAM" id="SSF55174">
    <property type="entry name" value="Alpha-L RNA-binding motif"/>
    <property type="match status" value="1"/>
</dbReference>
<dbReference type="InterPro" id="IPR036986">
    <property type="entry name" value="S4_RNA-bd_sf"/>
</dbReference>
<dbReference type="Proteomes" id="UP000769156">
    <property type="component" value="Unassembled WGS sequence"/>
</dbReference>
<sequence length="251" mass="28521">MNKEEVMLQKRLIELSNLSYKRDIVTFSDFLNLNELNILHTTPKDLFPSRYETYGGYEPAERQMVAFLPDALYYDYQYPISVLRISPANRKFAEELTHRDFLGGILHLGIERSCLGDLLVEDSVCHVFVTDTMADFICEQLTRIRHTVVKTEKIDGESFSFTPRLETVKGTVASVRLDTVLSVAFPLSRSRMTGLVEGGKVFVNGKLITSNGYRLKEGDIISVRGMGKLVYQGVLSETKKGRQYIQVGKYI</sequence>
<dbReference type="GO" id="GO:0003723">
    <property type="term" value="F:RNA binding"/>
    <property type="evidence" value="ECO:0007669"/>
    <property type="project" value="UniProtKB-KW"/>
</dbReference>
<dbReference type="InterPro" id="IPR012677">
    <property type="entry name" value="Nucleotide-bd_a/b_plait_sf"/>
</dbReference>
<feature type="domain" description="RNA-binding S4" evidence="2">
    <location>
        <begin position="175"/>
        <end position="243"/>
    </location>
</feature>
<dbReference type="Pfam" id="PF17774">
    <property type="entry name" value="YlmH_RBD"/>
    <property type="match status" value="1"/>
</dbReference>
<dbReference type="SMART" id="SM00363">
    <property type="entry name" value="S4"/>
    <property type="match status" value="1"/>
</dbReference>
<dbReference type="Gene3D" id="3.30.70.330">
    <property type="match status" value="1"/>
</dbReference>
<dbReference type="EMBL" id="DYVY01000127">
    <property type="protein sequence ID" value="HJF94711.1"/>
    <property type="molecule type" value="Genomic_DNA"/>
</dbReference>
<dbReference type="AlphaFoldDB" id="A0A921I1F3"/>
<keyword evidence="1" id="KW-0694">RNA-binding</keyword>
<evidence type="ECO:0000256" key="1">
    <source>
        <dbReference type="PROSITE-ProRule" id="PRU00182"/>
    </source>
</evidence>
<dbReference type="Gene3D" id="3.30.1370.160">
    <property type="match status" value="1"/>
</dbReference>
<dbReference type="Pfam" id="PF01479">
    <property type="entry name" value="S4"/>
    <property type="match status" value="1"/>
</dbReference>
<organism evidence="3 4">
    <name type="scientific">Lachnoclostridium phocaeense</name>
    <dbReference type="NCBI Taxonomy" id="1871021"/>
    <lineage>
        <taxon>Bacteria</taxon>
        <taxon>Bacillati</taxon>
        <taxon>Bacillota</taxon>
        <taxon>Clostridia</taxon>
        <taxon>Lachnospirales</taxon>
        <taxon>Lachnospiraceae</taxon>
    </lineage>
</organism>
<comment type="caution">
    <text evidence="3">The sequence shown here is derived from an EMBL/GenBank/DDBJ whole genome shotgun (WGS) entry which is preliminary data.</text>
</comment>
<evidence type="ECO:0000259" key="2">
    <source>
        <dbReference type="SMART" id="SM00363"/>
    </source>
</evidence>
<reference evidence="3" key="2">
    <citation type="submission" date="2021-09" db="EMBL/GenBank/DDBJ databases">
        <authorList>
            <person name="Gilroy R."/>
        </authorList>
    </citation>
    <scope>NUCLEOTIDE SEQUENCE</scope>
    <source>
        <strain evidence="3">ChiSjej5B23-16112</strain>
    </source>
</reference>
<dbReference type="InterPro" id="IPR002942">
    <property type="entry name" value="S4_RNA-bd"/>
</dbReference>
<evidence type="ECO:0000313" key="3">
    <source>
        <dbReference type="EMBL" id="HJF94711.1"/>
    </source>
</evidence>
<accession>A0A921I1F3</accession>